<name>A0A2J8A415_9CHLO</name>
<evidence type="ECO:0000313" key="3">
    <source>
        <dbReference type="Proteomes" id="UP000236333"/>
    </source>
</evidence>
<feature type="region of interest" description="Disordered" evidence="1">
    <location>
        <begin position="1"/>
        <end position="24"/>
    </location>
</feature>
<accession>A0A2J8A415</accession>
<protein>
    <submittedName>
        <fullName evidence="2">Uncharacterized protein</fullName>
    </submittedName>
</protein>
<feature type="compositionally biased region" description="Low complexity" evidence="1">
    <location>
        <begin position="164"/>
        <end position="200"/>
    </location>
</feature>
<evidence type="ECO:0000256" key="1">
    <source>
        <dbReference type="SAM" id="MobiDB-lite"/>
    </source>
</evidence>
<proteinExistence type="predicted"/>
<feature type="region of interest" description="Disordered" evidence="1">
    <location>
        <begin position="85"/>
        <end position="104"/>
    </location>
</feature>
<organism evidence="2 3">
    <name type="scientific">Tetrabaena socialis</name>
    <dbReference type="NCBI Taxonomy" id="47790"/>
    <lineage>
        <taxon>Eukaryota</taxon>
        <taxon>Viridiplantae</taxon>
        <taxon>Chlorophyta</taxon>
        <taxon>core chlorophytes</taxon>
        <taxon>Chlorophyceae</taxon>
        <taxon>CS clade</taxon>
        <taxon>Chlamydomonadales</taxon>
        <taxon>Tetrabaenaceae</taxon>
        <taxon>Tetrabaena</taxon>
    </lineage>
</organism>
<keyword evidence="3" id="KW-1185">Reference proteome</keyword>
<reference evidence="2 3" key="1">
    <citation type="journal article" date="2017" name="Mol. Biol. Evol.">
        <title>The 4-celled Tetrabaena socialis nuclear genome reveals the essential components for genetic control of cell number at the origin of multicellularity in the volvocine lineage.</title>
        <authorList>
            <person name="Featherston J."/>
            <person name="Arakaki Y."/>
            <person name="Hanschen E.R."/>
            <person name="Ferris P.J."/>
            <person name="Michod R.E."/>
            <person name="Olson B.J.S.C."/>
            <person name="Nozaki H."/>
            <person name="Durand P.M."/>
        </authorList>
    </citation>
    <scope>NUCLEOTIDE SEQUENCE [LARGE SCALE GENOMIC DNA]</scope>
    <source>
        <strain evidence="2 3">NIES-571</strain>
    </source>
</reference>
<evidence type="ECO:0000313" key="2">
    <source>
        <dbReference type="EMBL" id="PNH07247.1"/>
    </source>
</evidence>
<feature type="compositionally biased region" description="Basic and acidic residues" evidence="1">
    <location>
        <begin position="1"/>
        <end position="17"/>
    </location>
</feature>
<dbReference type="AlphaFoldDB" id="A0A2J8A415"/>
<sequence length="352" mass="36437">MKRSRDQDIPEPERRASDTNSELASELVPRIHSGLPALPALGICSDATIANDGHQTQRRRLYDIPEEATVGLSSAGLEVARRRTESVTNAPCAPSRSQGRPAGTFAQDIDGLQRQMDLLCADEQALLQELRTGRAEYDARVTTLSASLAKSGQHPQRRGPPPAALQQQPASAAAPPLAPPAASAAPRLPGRASGGSTSAAPPLPPLPLLVAPGGRGAVPASCLVGARPGLMPPPRQRTVQARPPLFDAPPTDSSAAHTRLAALPPRLGSAAGATAAPFVVHNAGPATRGLADPTQQQQQQLLLRHLGEEQQLLLLSELLGLQGADARGAMQAILASPAGGAAVQQLLAQLLC</sequence>
<gene>
    <name evidence="2" type="ORF">TSOC_006337</name>
</gene>
<comment type="caution">
    <text evidence="2">The sequence shown here is derived from an EMBL/GenBank/DDBJ whole genome shotgun (WGS) entry which is preliminary data.</text>
</comment>
<feature type="region of interest" description="Disordered" evidence="1">
    <location>
        <begin position="148"/>
        <end position="202"/>
    </location>
</feature>
<dbReference type="EMBL" id="PGGS01000190">
    <property type="protein sequence ID" value="PNH07247.1"/>
    <property type="molecule type" value="Genomic_DNA"/>
</dbReference>
<dbReference type="Proteomes" id="UP000236333">
    <property type="component" value="Unassembled WGS sequence"/>
</dbReference>